<dbReference type="PANTHER" id="PTHR32063">
    <property type="match status" value="1"/>
</dbReference>
<dbReference type="OrthoDB" id="8430015at2"/>
<dbReference type="GO" id="GO:0042910">
    <property type="term" value="F:xenobiotic transmembrane transporter activity"/>
    <property type="evidence" value="ECO:0007669"/>
    <property type="project" value="TreeGrafter"/>
</dbReference>
<feature type="transmembrane region" description="Helical" evidence="1">
    <location>
        <begin position="869"/>
        <end position="888"/>
    </location>
</feature>
<feature type="transmembrane region" description="Helical" evidence="1">
    <location>
        <begin position="424"/>
        <end position="445"/>
    </location>
</feature>
<dbReference type="Gene3D" id="1.20.1640.10">
    <property type="entry name" value="Multidrug efflux transporter AcrB transmembrane domain"/>
    <property type="match status" value="2"/>
</dbReference>
<dbReference type="SUPFAM" id="SSF82693">
    <property type="entry name" value="Multidrug efflux transporter AcrB pore domain, PN1, PN2, PC1 and PC2 subdomains"/>
    <property type="match status" value="2"/>
</dbReference>
<keyword evidence="1" id="KW-1133">Transmembrane helix</keyword>
<feature type="transmembrane region" description="Helical" evidence="1">
    <location>
        <begin position="895"/>
        <end position="917"/>
    </location>
</feature>
<feature type="transmembrane region" description="Helical" evidence="1">
    <location>
        <begin position="379"/>
        <end position="403"/>
    </location>
</feature>
<feature type="transmembrane region" description="Helical" evidence="1">
    <location>
        <begin position="328"/>
        <end position="347"/>
    </location>
</feature>
<keyword evidence="1" id="KW-0812">Transmembrane</keyword>
<organism evidence="2 3">
    <name type="scientific">Halarcobacter ebronensis</name>
    <dbReference type="NCBI Taxonomy" id="1462615"/>
    <lineage>
        <taxon>Bacteria</taxon>
        <taxon>Pseudomonadati</taxon>
        <taxon>Campylobacterota</taxon>
        <taxon>Epsilonproteobacteria</taxon>
        <taxon>Campylobacterales</taxon>
        <taxon>Arcobacteraceae</taxon>
        <taxon>Halarcobacter</taxon>
    </lineage>
</organism>
<dbReference type="InterPro" id="IPR027463">
    <property type="entry name" value="AcrB_DN_DC_subdom"/>
</dbReference>
<dbReference type="Pfam" id="PF00873">
    <property type="entry name" value="ACR_tran"/>
    <property type="match status" value="1"/>
</dbReference>
<feature type="transmembrane region" description="Helical" evidence="1">
    <location>
        <begin position="451"/>
        <end position="475"/>
    </location>
</feature>
<evidence type="ECO:0000256" key="1">
    <source>
        <dbReference type="SAM" id="Phobius"/>
    </source>
</evidence>
<feature type="transmembrane region" description="Helical" evidence="1">
    <location>
        <begin position="994"/>
        <end position="1019"/>
    </location>
</feature>
<dbReference type="RefSeq" id="WP_129087849.1">
    <property type="nucleotide sequence ID" value="NZ_CP053836.1"/>
</dbReference>
<dbReference type="PANTHER" id="PTHR32063:SF33">
    <property type="entry name" value="RND SUPERFAMILY EFFLUX PUMP PERMEASE COMPONENT"/>
    <property type="match status" value="1"/>
</dbReference>
<dbReference type="PRINTS" id="PR00702">
    <property type="entry name" value="ACRIFLAVINRP"/>
</dbReference>
<gene>
    <name evidence="2" type="ORF">CRV07_11730</name>
</gene>
<dbReference type="AlphaFoldDB" id="A0A4Q1AJ48"/>
<accession>A0A4Q1AJ48</accession>
<dbReference type="SUPFAM" id="SSF82714">
    <property type="entry name" value="Multidrug efflux transporter AcrB TolC docking domain, DN and DC subdomains"/>
    <property type="match status" value="1"/>
</dbReference>
<feature type="transmembrane region" description="Helical" evidence="1">
    <location>
        <begin position="511"/>
        <end position="529"/>
    </location>
</feature>
<dbReference type="SUPFAM" id="SSF82866">
    <property type="entry name" value="Multidrug efflux transporter AcrB transmembrane domain"/>
    <property type="match status" value="2"/>
</dbReference>
<feature type="transmembrane region" description="Helical" evidence="1">
    <location>
        <begin position="12"/>
        <end position="31"/>
    </location>
</feature>
<dbReference type="EMBL" id="PDKK01000011">
    <property type="protein sequence ID" value="RXK04090.1"/>
    <property type="molecule type" value="Genomic_DNA"/>
</dbReference>
<evidence type="ECO:0000313" key="3">
    <source>
        <dbReference type="Proteomes" id="UP000289758"/>
    </source>
</evidence>
<dbReference type="Gene3D" id="3.30.2090.10">
    <property type="entry name" value="Multidrug efflux transporter AcrB TolC docking domain, DN and DC subdomains"/>
    <property type="match status" value="2"/>
</dbReference>
<dbReference type="Proteomes" id="UP000289758">
    <property type="component" value="Unassembled WGS sequence"/>
</dbReference>
<keyword evidence="1" id="KW-0472">Membrane</keyword>
<feature type="transmembrane region" description="Helical" evidence="1">
    <location>
        <begin position="354"/>
        <end position="373"/>
    </location>
</feature>
<name>A0A4Q1AJ48_9BACT</name>
<feature type="transmembrane region" description="Helical" evidence="1">
    <location>
        <begin position="923"/>
        <end position="945"/>
    </location>
</feature>
<dbReference type="Gene3D" id="3.30.70.1430">
    <property type="entry name" value="Multidrug efflux transporter AcrB pore domain"/>
    <property type="match status" value="2"/>
</dbReference>
<protein>
    <submittedName>
        <fullName evidence="2">Multidrug transporter AcrB</fullName>
    </submittedName>
</protein>
<dbReference type="Gene3D" id="3.30.70.1440">
    <property type="entry name" value="Multidrug efflux transporter AcrB pore domain"/>
    <property type="match status" value="1"/>
</dbReference>
<dbReference type="InterPro" id="IPR001036">
    <property type="entry name" value="Acrflvin-R"/>
</dbReference>
<feature type="transmembrane region" description="Helical" evidence="1">
    <location>
        <begin position="965"/>
        <end position="982"/>
    </location>
</feature>
<dbReference type="Gene3D" id="3.30.70.1320">
    <property type="entry name" value="Multidrug efflux transporter AcrB pore domain like"/>
    <property type="match status" value="1"/>
</dbReference>
<proteinExistence type="predicted"/>
<evidence type="ECO:0000313" key="2">
    <source>
        <dbReference type="EMBL" id="RXK04090.1"/>
    </source>
</evidence>
<comment type="caution">
    <text evidence="2">The sequence shown here is derived from an EMBL/GenBank/DDBJ whole genome shotgun (WGS) entry which is preliminary data.</text>
</comment>
<keyword evidence="3" id="KW-1185">Reference proteome</keyword>
<reference evidence="2 3" key="1">
    <citation type="submission" date="2017-10" db="EMBL/GenBank/DDBJ databases">
        <title>Genomics of the genus Arcobacter.</title>
        <authorList>
            <person name="Perez-Cataluna A."/>
            <person name="Figueras M.J."/>
        </authorList>
    </citation>
    <scope>NUCLEOTIDE SEQUENCE [LARGE SCALE GENOMIC DNA]</scope>
    <source>
        <strain evidence="2 3">CECT 8441</strain>
    </source>
</reference>
<dbReference type="GO" id="GO:0005886">
    <property type="term" value="C:plasma membrane"/>
    <property type="evidence" value="ECO:0007669"/>
    <property type="project" value="TreeGrafter"/>
</dbReference>
<sequence length="1024" mass="115717">MKRLIHFFLDNARLNYTILIFLIFMGISSYIKIPKEVFPIVAENQIVVRGSYVGANAASLNSFAVTEIENELESVVGIKEIESTIRSGSFSIVLYLEDSYEPNDLINDVKDAISVVRSSLPSDMDEPTASVVKRTMSLLTIALTGDDEKELLDISKDLKTEIFKFNHINEIQISGDSDLQIDIYLDEEKLNAYGINSKSLISQIQNLSYIYPVASIEQKGNYVYVNTTDKKLVDNFWENSLIEVNSKKLYLSDLATIKIHYPKEDTIARVNGKSSITLNIYKDEQANVIELSKEVQKYLQEFKKNHKNINIEVIHDDAKPIKERLNTVISNISFGLVLVGLSMFVLISPRISVVVVLGIPFSFIIGVITFYYAGYSLSMLSLLAVLIMIGIIVDDAIVVSENIQRYLDEGKSIKDAVYKGTIEMLPPVLVASLTTVFAFLPMLYLSGRIGSFISIIPIVVSILIVASLIESFLFLPIHAKHMLKPKEKMLNWAPVYKFYEKILHLLIHNKFIFLGTFVIVVPLATFFMATSMRFQFFPNMDSDRITLSVKFDESKSLEDSSQIAKSFEKVLLDNKKELNLKTLQNRVGLFSSLSGDSESIENAFTMSLMLEDFKENNWIQNYLQPIFTFSFDFEQKEKTRIKKSFEIQKEVQTLIEPLLKKFDVTDKTLTTTRIGIVRTDLEFKISSKDSNLIQESIQKLKEELAKIDGVVDISDNAELGKYEYRYKVNNYGESLGLTESYIANALNSYFMERDQTKAVSIDGLVDVKTQLLTKDNLDSFKNFQLPLEDGRFVELSKVVDFTITKDFETLEKENSKIIKTVYANVELEKLTSSEALDKIRPALNEIEKSGVEIILGGEFEQNEQLKDELSIAVMISIFLIFIVLLINFPSFRISFIIISVIPFSLIGALLGHLVMGLNIMMPSLIGMLGLAGVVINDGIIMLDFIKNTKTKEEFYSRAKLRIRPILITSITTLLGLSTLIFYPSGQGVVLQPLAISLGFGLLWGTILNLIYLPALYAVLFKLKD</sequence>